<protein>
    <submittedName>
        <fullName evidence="2">Uncharacterized protein</fullName>
    </submittedName>
</protein>
<organism evidence="2 3">
    <name type="scientific">Lupinus luteus</name>
    <name type="common">European yellow lupine</name>
    <dbReference type="NCBI Taxonomy" id="3873"/>
    <lineage>
        <taxon>Eukaryota</taxon>
        <taxon>Viridiplantae</taxon>
        <taxon>Streptophyta</taxon>
        <taxon>Embryophyta</taxon>
        <taxon>Tracheophyta</taxon>
        <taxon>Spermatophyta</taxon>
        <taxon>Magnoliopsida</taxon>
        <taxon>eudicotyledons</taxon>
        <taxon>Gunneridae</taxon>
        <taxon>Pentapetalae</taxon>
        <taxon>rosids</taxon>
        <taxon>fabids</taxon>
        <taxon>Fabales</taxon>
        <taxon>Fabaceae</taxon>
        <taxon>Papilionoideae</taxon>
        <taxon>50 kb inversion clade</taxon>
        <taxon>genistoids sensu lato</taxon>
        <taxon>core genistoids</taxon>
        <taxon>Genisteae</taxon>
        <taxon>Lupinus</taxon>
    </lineage>
</organism>
<dbReference type="EMBL" id="CAXHTB010000026">
    <property type="protein sequence ID" value="CAL0334987.1"/>
    <property type="molecule type" value="Genomic_DNA"/>
</dbReference>
<name>A0AAV1YLQ3_LUPLU</name>
<evidence type="ECO:0000313" key="2">
    <source>
        <dbReference type="EMBL" id="CAL0334987.1"/>
    </source>
</evidence>
<comment type="caution">
    <text evidence="2">The sequence shown here is derived from an EMBL/GenBank/DDBJ whole genome shotgun (WGS) entry which is preliminary data.</text>
</comment>
<reference evidence="2 3" key="1">
    <citation type="submission" date="2024-03" db="EMBL/GenBank/DDBJ databases">
        <authorList>
            <person name="Martinez-Hernandez J."/>
        </authorList>
    </citation>
    <scope>NUCLEOTIDE SEQUENCE [LARGE SCALE GENOMIC DNA]</scope>
</reference>
<feature type="region of interest" description="Disordered" evidence="1">
    <location>
        <begin position="77"/>
        <end position="105"/>
    </location>
</feature>
<proteinExistence type="predicted"/>
<dbReference type="AlphaFoldDB" id="A0AAV1YLQ3"/>
<accession>A0AAV1YLQ3</accession>
<evidence type="ECO:0000256" key="1">
    <source>
        <dbReference type="SAM" id="MobiDB-lite"/>
    </source>
</evidence>
<sequence>MSAPAAGTELVASTKVEPITPVAADLHAADWTAISAECNGSVELETVSAAEPVSVSTVPDVAVCTSAAPKICDTVEIPREADEKSRPVTESTGAASELRGTATTP</sequence>
<dbReference type="Proteomes" id="UP001497480">
    <property type="component" value="Unassembled WGS sequence"/>
</dbReference>
<gene>
    <name evidence="2" type="ORF">LLUT_LOCUS36047</name>
</gene>
<feature type="compositionally biased region" description="Basic and acidic residues" evidence="1">
    <location>
        <begin position="77"/>
        <end position="87"/>
    </location>
</feature>
<evidence type="ECO:0000313" key="3">
    <source>
        <dbReference type="Proteomes" id="UP001497480"/>
    </source>
</evidence>
<keyword evidence="3" id="KW-1185">Reference proteome</keyword>